<dbReference type="InterPro" id="IPR057326">
    <property type="entry name" value="KR_dom"/>
</dbReference>
<dbReference type="RefSeq" id="WP_175250142.1">
    <property type="nucleotide sequence ID" value="NZ_JBHSXE010000001.1"/>
</dbReference>
<dbReference type="Gene3D" id="3.40.50.720">
    <property type="entry name" value="NAD(P)-binding Rossmann-like Domain"/>
    <property type="match status" value="1"/>
</dbReference>
<gene>
    <name evidence="4" type="ORF">ACFQKB_29205</name>
</gene>
<dbReference type="Pfam" id="PF13561">
    <property type="entry name" value="adh_short_C2"/>
    <property type="match status" value="1"/>
</dbReference>
<keyword evidence="2 4" id="KW-0560">Oxidoreductase</keyword>
<dbReference type="PRINTS" id="PR00081">
    <property type="entry name" value="GDHRDH"/>
</dbReference>
<evidence type="ECO:0000259" key="3">
    <source>
        <dbReference type="SMART" id="SM00822"/>
    </source>
</evidence>
<proteinExistence type="inferred from homology"/>
<dbReference type="Proteomes" id="UP001596380">
    <property type="component" value="Unassembled WGS sequence"/>
</dbReference>
<protein>
    <submittedName>
        <fullName evidence="4">SDR family NAD(P)-dependent oxidoreductase</fullName>
        <ecNumber evidence="4">1.1.1.-</ecNumber>
    </submittedName>
</protein>
<reference evidence="5" key="1">
    <citation type="journal article" date="2019" name="Int. J. Syst. Evol. Microbiol.">
        <title>The Global Catalogue of Microorganisms (GCM) 10K type strain sequencing project: providing services to taxonomists for standard genome sequencing and annotation.</title>
        <authorList>
            <consortium name="The Broad Institute Genomics Platform"/>
            <consortium name="The Broad Institute Genome Sequencing Center for Infectious Disease"/>
            <person name="Wu L."/>
            <person name="Ma J."/>
        </authorList>
    </citation>
    <scope>NUCLEOTIDE SEQUENCE [LARGE SCALE GENOMIC DNA]</scope>
    <source>
        <strain evidence="5">JCM 3369</strain>
    </source>
</reference>
<dbReference type="GO" id="GO:0016491">
    <property type="term" value="F:oxidoreductase activity"/>
    <property type="evidence" value="ECO:0007669"/>
    <property type="project" value="UniProtKB-KW"/>
</dbReference>
<dbReference type="PANTHER" id="PTHR42760:SF133">
    <property type="entry name" value="3-OXOACYL-[ACYL-CARRIER-PROTEIN] REDUCTASE"/>
    <property type="match status" value="1"/>
</dbReference>
<evidence type="ECO:0000313" key="5">
    <source>
        <dbReference type="Proteomes" id="UP001596380"/>
    </source>
</evidence>
<dbReference type="SUPFAM" id="SSF51735">
    <property type="entry name" value="NAD(P)-binding Rossmann-fold domains"/>
    <property type="match status" value="1"/>
</dbReference>
<sequence>MERVLIVTGGGSGIGAAVARLASARGDHVVICGRRKEALERVTAETGAEARVVDVTVPEAVAGLVDGVVASYGRLDGVVANAGVIRGGGVLDVSLEDWEDSLRTNLTSVFLLAKAALPHLIAAGADAGAREGARAGGAGALVAVSSIAALRAASGTTAYGTAKAGLNMLVQTIAADYGPRGIRANVVCPGWVRTEMADGEMREFGEPLGLTEDEAYEEMTRLVPQRRPAAPEEAAAAILWLLGPEASYVNGAVLNVDGGTTLLDPGTIPYDFKINPR</sequence>
<dbReference type="PROSITE" id="PS00061">
    <property type="entry name" value="ADH_SHORT"/>
    <property type="match status" value="1"/>
</dbReference>
<dbReference type="EMBL" id="JBHSXS010000022">
    <property type="protein sequence ID" value="MFC6883868.1"/>
    <property type="molecule type" value="Genomic_DNA"/>
</dbReference>
<dbReference type="PRINTS" id="PR00080">
    <property type="entry name" value="SDRFAMILY"/>
</dbReference>
<dbReference type="CDD" id="cd05233">
    <property type="entry name" value="SDR_c"/>
    <property type="match status" value="1"/>
</dbReference>
<dbReference type="InterPro" id="IPR036291">
    <property type="entry name" value="NAD(P)-bd_dom_sf"/>
</dbReference>
<organism evidence="4 5">
    <name type="scientific">Actinomadura yumaensis</name>
    <dbReference type="NCBI Taxonomy" id="111807"/>
    <lineage>
        <taxon>Bacteria</taxon>
        <taxon>Bacillati</taxon>
        <taxon>Actinomycetota</taxon>
        <taxon>Actinomycetes</taxon>
        <taxon>Streptosporangiales</taxon>
        <taxon>Thermomonosporaceae</taxon>
        <taxon>Actinomadura</taxon>
    </lineage>
</organism>
<dbReference type="SMART" id="SM00822">
    <property type="entry name" value="PKS_KR"/>
    <property type="match status" value="1"/>
</dbReference>
<dbReference type="InterPro" id="IPR002347">
    <property type="entry name" value="SDR_fam"/>
</dbReference>
<evidence type="ECO:0000256" key="1">
    <source>
        <dbReference type="ARBA" id="ARBA00006484"/>
    </source>
</evidence>
<evidence type="ECO:0000256" key="2">
    <source>
        <dbReference type="ARBA" id="ARBA00023002"/>
    </source>
</evidence>
<dbReference type="PANTHER" id="PTHR42760">
    <property type="entry name" value="SHORT-CHAIN DEHYDROGENASES/REDUCTASES FAMILY MEMBER"/>
    <property type="match status" value="1"/>
</dbReference>
<keyword evidence="5" id="KW-1185">Reference proteome</keyword>
<evidence type="ECO:0000313" key="4">
    <source>
        <dbReference type="EMBL" id="MFC6883868.1"/>
    </source>
</evidence>
<accession>A0ABW2CTH8</accession>
<comment type="similarity">
    <text evidence="1">Belongs to the short-chain dehydrogenases/reductases (SDR) family.</text>
</comment>
<name>A0ABW2CTH8_9ACTN</name>
<dbReference type="EC" id="1.1.1.-" evidence="4"/>
<comment type="caution">
    <text evidence="4">The sequence shown here is derived from an EMBL/GenBank/DDBJ whole genome shotgun (WGS) entry which is preliminary data.</text>
</comment>
<feature type="domain" description="Ketoreductase" evidence="3">
    <location>
        <begin position="3"/>
        <end position="213"/>
    </location>
</feature>
<dbReference type="InterPro" id="IPR020904">
    <property type="entry name" value="Sc_DH/Rdtase_CS"/>
</dbReference>